<evidence type="ECO:0000313" key="2">
    <source>
        <dbReference type="EMBL" id="CDO94405.1"/>
    </source>
</evidence>
<name>A0A0A8L5S4_9SACH</name>
<feature type="region of interest" description="Disordered" evidence="1">
    <location>
        <begin position="14"/>
        <end position="33"/>
    </location>
</feature>
<dbReference type="Proteomes" id="UP000031516">
    <property type="component" value="Unassembled WGS sequence"/>
</dbReference>
<dbReference type="AlphaFoldDB" id="A0A0A8L5S4"/>
<dbReference type="EMBL" id="CCBQ010000037">
    <property type="protein sequence ID" value="CDO94405.1"/>
    <property type="molecule type" value="Genomic_DNA"/>
</dbReference>
<comment type="caution">
    <text evidence="2">The sequence shown here is derived from an EMBL/GenBank/DDBJ whole genome shotgun (WGS) entry which is preliminary data.</text>
</comment>
<dbReference type="OrthoDB" id="10338971at2759"/>
<organism evidence="2 3">
    <name type="scientific">Kluyveromyces dobzhanskii CBS 2104</name>
    <dbReference type="NCBI Taxonomy" id="1427455"/>
    <lineage>
        <taxon>Eukaryota</taxon>
        <taxon>Fungi</taxon>
        <taxon>Dikarya</taxon>
        <taxon>Ascomycota</taxon>
        <taxon>Saccharomycotina</taxon>
        <taxon>Saccharomycetes</taxon>
        <taxon>Saccharomycetales</taxon>
        <taxon>Saccharomycetaceae</taxon>
        <taxon>Kluyveromyces</taxon>
    </lineage>
</organism>
<sequence>MTYNYTSVAAAATRTKPSAKKADEHKEPQLKDNNGHIQQYHNYAYKKKPASYYLWSKSYRVRHKPLRLDRFPANELRKIRCGVFVGHQDHRCAYCPFHGIKHGFTLLPKLNCICRFKSLTPSPLNHEITSYMIMKSHSMLDRRNVHWTTGRKQLDRIVNHICANSASKQN</sequence>
<keyword evidence="3" id="KW-1185">Reference proteome</keyword>
<protein>
    <submittedName>
        <fullName evidence="2">WGS project CCBQ000000000 data, contig 00106</fullName>
    </submittedName>
</protein>
<accession>A0A0A8L5S4</accession>
<evidence type="ECO:0000313" key="3">
    <source>
        <dbReference type="Proteomes" id="UP000031516"/>
    </source>
</evidence>
<evidence type="ECO:0000256" key="1">
    <source>
        <dbReference type="SAM" id="MobiDB-lite"/>
    </source>
</evidence>
<proteinExistence type="predicted"/>
<reference evidence="2 3" key="1">
    <citation type="submission" date="2014-03" db="EMBL/GenBank/DDBJ databases">
        <title>The genome of Kluyveromyces dobzhanskii.</title>
        <authorList>
            <person name="Nystedt B."/>
            <person name="Astrom S."/>
        </authorList>
    </citation>
    <scope>NUCLEOTIDE SEQUENCE [LARGE SCALE GENOMIC DNA]</scope>
    <source>
        <strain evidence="2 3">CBS 2104</strain>
    </source>
</reference>
<feature type="compositionally biased region" description="Basic and acidic residues" evidence="1">
    <location>
        <begin position="20"/>
        <end position="33"/>
    </location>
</feature>
<gene>
    <name evidence="2" type="ORF">KLDO_g2671B</name>
</gene>